<dbReference type="AlphaFoldDB" id="A0AAV7J4L4"/>
<reference evidence="2 3" key="1">
    <citation type="journal article" date="2021" name="J. Hered.">
        <title>A chromosome-level genome assembly of the parasitoid wasp, Cotesia glomerata (Hymenoptera: Braconidae).</title>
        <authorList>
            <person name="Pinto B.J."/>
            <person name="Weis J.J."/>
            <person name="Gamble T."/>
            <person name="Ode P.J."/>
            <person name="Paul R."/>
            <person name="Zaspel J.M."/>
        </authorList>
    </citation>
    <scope>NUCLEOTIDE SEQUENCE [LARGE SCALE GENOMIC DNA]</scope>
    <source>
        <strain evidence="2">CgM1</strain>
    </source>
</reference>
<evidence type="ECO:0000313" key="2">
    <source>
        <dbReference type="EMBL" id="KAH0564235.1"/>
    </source>
</evidence>
<feature type="region of interest" description="Disordered" evidence="1">
    <location>
        <begin position="1"/>
        <end position="35"/>
    </location>
</feature>
<dbReference type="Proteomes" id="UP000826195">
    <property type="component" value="Unassembled WGS sequence"/>
</dbReference>
<feature type="region of interest" description="Disordered" evidence="1">
    <location>
        <begin position="69"/>
        <end position="102"/>
    </location>
</feature>
<sequence>MPMEQVSLGIEKRQADRQRGGERVSPLIDNPERFTSDYYDRPAGYRSKIAEGREFIVDKWCKQRISIRLSDQHHRSHGDGPQHTTIEDTQPNSYLKYPPTLK</sequence>
<accession>A0AAV7J4L4</accession>
<proteinExistence type="predicted"/>
<organism evidence="2 3">
    <name type="scientific">Cotesia glomerata</name>
    <name type="common">Lepidopteran parasitic wasp</name>
    <name type="synonym">Apanteles glomeratus</name>
    <dbReference type="NCBI Taxonomy" id="32391"/>
    <lineage>
        <taxon>Eukaryota</taxon>
        <taxon>Metazoa</taxon>
        <taxon>Ecdysozoa</taxon>
        <taxon>Arthropoda</taxon>
        <taxon>Hexapoda</taxon>
        <taxon>Insecta</taxon>
        <taxon>Pterygota</taxon>
        <taxon>Neoptera</taxon>
        <taxon>Endopterygota</taxon>
        <taxon>Hymenoptera</taxon>
        <taxon>Apocrita</taxon>
        <taxon>Ichneumonoidea</taxon>
        <taxon>Braconidae</taxon>
        <taxon>Microgastrinae</taxon>
        <taxon>Cotesia</taxon>
    </lineage>
</organism>
<evidence type="ECO:0000256" key="1">
    <source>
        <dbReference type="SAM" id="MobiDB-lite"/>
    </source>
</evidence>
<feature type="compositionally biased region" description="Basic and acidic residues" evidence="1">
    <location>
        <begin position="70"/>
        <end position="80"/>
    </location>
</feature>
<comment type="caution">
    <text evidence="2">The sequence shown here is derived from an EMBL/GenBank/DDBJ whole genome shotgun (WGS) entry which is preliminary data.</text>
</comment>
<dbReference type="EMBL" id="JAHXZJ010000002">
    <property type="protein sequence ID" value="KAH0564235.1"/>
    <property type="molecule type" value="Genomic_DNA"/>
</dbReference>
<name>A0AAV7J4L4_COTGL</name>
<evidence type="ECO:0000313" key="3">
    <source>
        <dbReference type="Proteomes" id="UP000826195"/>
    </source>
</evidence>
<keyword evidence="3" id="KW-1185">Reference proteome</keyword>
<gene>
    <name evidence="2" type="ORF">KQX54_010484</name>
</gene>
<feature type="compositionally biased region" description="Basic and acidic residues" evidence="1">
    <location>
        <begin position="10"/>
        <end position="22"/>
    </location>
</feature>
<protein>
    <submittedName>
        <fullName evidence="2">Uncharacterized protein</fullName>
    </submittedName>
</protein>
<feature type="compositionally biased region" description="Polar residues" evidence="1">
    <location>
        <begin position="82"/>
        <end position="93"/>
    </location>
</feature>